<proteinExistence type="predicted"/>
<name>A0AAT9FMY5_9BACT</name>
<keyword evidence="1" id="KW-0472">Membrane</keyword>
<organism evidence="2">
    <name type="scientific">Oceaniferula spumae</name>
    <dbReference type="NCBI Taxonomy" id="2979115"/>
    <lineage>
        <taxon>Bacteria</taxon>
        <taxon>Pseudomonadati</taxon>
        <taxon>Verrucomicrobiota</taxon>
        <taxon>Verrucomicrobiia</taxon>
        <taxon>Verrucomicrobiales</taxon>
        <taxon>Verrucomicrobiaceae</taxon>
        <taxon>Oceaniferula</taxon>
    </lineage>
</organism>
<accession>A0AAT9FMY5</accession>
<protein>
    <recommendedName>
        <fullName evidence="3">CcmD family protein</fullName>
    </recommendedName>
</protein>
<reference evidence="2" key="1">
    <citation type="submission" date="2024-07" db="EMBL/GenBank/DDBJ databases">
        <title>Complete genome sequence of Verrucomicrobiaceae bacterium NT6N.</title>
        <authorList>
            <person name="Huang C."/>
            <person name="Takami H."/>
            <person name="Hamasaki K."/>
        </authorList>
    </citation>
    <scope>NUCLEOTIDE SEQUENCE</scope>
    <source>
        <strain evidence="2">NT6N</strain>
    </source>
</reference>
<keyword evidence="1" id="KW-1133">Transmembrane helix</keyword>
<evidence type="ECO:0000313" key="2">
    <source>
        <dbReference type="EMBL" id="BDS07376.1"/>
    </source>
</evidence>
<feature type="transmembrane region" description="Helical" evidence="1">
    <location>
        <begin position="42"/>
        <end position="67"/>
    </location>
</feature>
<evidence type="ECO:0000256" key="1">
    <source>
        <dbReference type="SAM" id="Phobius"/>
    </source>
</evidence>
<dbReference type="KEGG" id="osu:NT6N_24160"/>
<gene>
    <name evidence="2" type="ORF">NT6N_24160</name>
</gene>
<dbReference type="EMBL" id="AP026866">
    <property type="protein sequence ID" value="BDS07376.1"/>
    <property type="molecule type" value="Genomic_DNA"/>
</dbReference>
<keyword evidence="1" id="KW-0812">Transmembrane</keyword>
<dbReference type="AlphaFoldDB" id="A0AAT9FMY5"/>
<sequence length="88" mass="9577">MLLQIVGAVLLVASAVYGFSMIVGAGIGSPDGTVHDSYYKTASAWLIVSGLVFLSGWVWANVGYIIYRGRYKSIQRGKTANDLNEKYQ</sequence>
<evidence type="ECO:0008006" key="3">
    <source>
        <dbReference type="Google" id="ProtNLM"/>
    </source>
</evidence>